<evidence type="ECO:0000256" key="1">
    <source>
        <dbReference type="ARBA" id="ARBA00003279"/>
    </source>
</evidence>
<dbReference type="InterPro" id="IPR036259">
    <property type="entry name" value="MFS_trans_sf"/>
</dbReference>
<dbReference type="InterPro" id="IPR005829">
    <property type="entry name" value="Sugar_transporter_CS"/>
</dbReference>
<comment type="similarity">
    <text evidence="3">Belongs to the major facilitator superfamily. TCR/Tet family.</text>
</comment>
<feature type="transmembrane region" description="Helical" evidence="8">
    <location>
        <begin position="73"/>
        <end position="95"/>
    </location>
</feature>
<dbReference type="SUPFAM" id="SSF103473">
    <property type="entry name" value="MFS general substrate transporter"/>
    <property type="match status" value="1"/>
</dbReference>
<evidence type="ECO:0000259" key="9">
    <source>
        <dbReference type="PROSITE" id="PS50850"/>
    </source>
</evidence>
<dbReference type="PANTHER" id="PTHR23504">
    <property type="entry name" value="MAJOR FACILITATOR SUPERFAMILY DOMAIN-CONTAINING PROTEIN 10"/>
    <property type="match status" value="1"/>
</dbReference>
<evidence type="ECO:0000256" key="7">
    <source>
        <dbReference type="ARBA" id="ARBA00023136"/>
    </source>
</evidence>
<feature type="transmembrane region" description="Helical" evidence="8">
    <location>
        <begin position="7"/>
        <end position="30"/>
    </location>
</feature>
<feature type="transmembrane region" description="Helical" evidence="8">
    <location>
        <begin position="159"/>
        <end position="179"/>
    </location>
</feature>
<protein>
    <submittedName>
        <fullName evidence="10">Arabinose efflux permease family protein</fullName>
    </submittedName>
</protein>
<dbReference type="PROSITE" id="PS50850">
    <property type="entry name" value="MFS"/>
    <property type="match status" value="1"/>
</dbReference>
<organism evidence="10 11">
    <name type="scientific">Pyrinomonas methylaliphatogenes</name>
    <dbReference type="NCBI Taxonomy" id="454194"/>
    <lineage>
        <taxon>Bacteria</taxon>
        <taxon>Pseudomonadati</taxon>
        <taxon>Acidobacteriota</taxon>
        <taxon>Blastocatellia</taxon>
        <taxon>Blastocatellales</taxon>
        <taxon>Pyrinomonadaceae</taxon>
        <taxon>Pyrinomonas</taxon>
    </lineage>
</organism>
<keyword evidence="7 8" id="KW-0472">Membrane</keyword>
<feature type="domain" description="Major facilitator superfamily (MFS) profile" evidence="9">
    <location>
        <begin position="5"/>
        <end position="401"/>
    </location>
</feature>
<keyword evidence="6 8" id="KW-1133">Transmembrane helix</keyword>
<sequence length="414" mass="44473">MRRSPLFIIFITVFINLVGFGIVIPVLPIYAASPRFDASPVAIGLLFASYSIMQLIFSPILGRLSDRYGRRPVLFLSLLGTGVAFWILGSARALWMLFVGRILDGITGGNISTAQAYVADITAPEERAKGMGVIGAAFGLGFIFGPALGGMLSRWGESVPFFFASALAFASAFLLYLLLPETVLPGRHHATAARSGWRDLVAYLRRPPLSLVLIIYFLFVTSFSILTTTFALFTMYRFGFDAQHNGYLFAFTGLIGVIVQGALLSRVVRFISESALALFGNALFGLGMFLIPFLGPRRGGLEALLLVLSIQAIGNALAMPTLNSLTSKSAGAGEQGSVLGVAQSVASLARIVGPILGSWLLYDASAPQKFNDHTIRLAYWGGAALALIAALLSWRLIQAFAPNYERQKTASTQA</sequence>
<dbReference type="Gene3D" id="1.20.1250.20">
    <property type="entry name" value="MFS general substrate transporter like domains"/>
    <property type="match status" value="1"/>
</dbReference>
<dbReference type="GO" id="GO:0022857">
    <property type="term" value="F:transmembrane transporter activity"/>
    <property type="evidence" value="ECO:0007669"/>
    <property type="project" value="InterPro"/>
</dbReference>
<dbReference type="PROSITE" id="PS00216">
    <property type="entry name" value="SUGAR_TRANSPORT_1"/>
    <property type="match status" value="1"/>
</dbReference>
<feature type="transmembrane region" description="Helical" evidence="8">
    <location>
        <begin position="301"/>
        <end position="319"/>
    </location>
</feature>
<evidence type="ECO:0000256" key="4">
    <source>
        <dbReference type="ARBA" id="ARBA00022448"/>
    </source>
</evidence>
<accession>A0A0B6X0B7</accession>
<feature type="transmembrane region" description="Helical" evidence="8">
    <location>
        <begin position="42"/>
        <end position="61"/>
    </location>
</feature>
<dbReference type="InterPro" id="IPR001958">
    <property type="entry name" value="Tet-R_TetA/multi-R_MdtG-like"/>
</dbReference>
<name>A0A0B6X0B7_9BACT</name>
<reference evidence="10 11" key="1">
    <citation type="submission" date="2013-12" db="EMBL/GenBank/DDBJ databases">
        <authorList>
            <person name="Stott M."/>
        </authorList>
    </citation>
    <scope>NUCLEOTIDE SEQUENCE [LARGE SCALE GENOMIC DNA]</scope>
    <source>
        <strain evidence="10 11">K22</strain>
    </source>
</reference>
<gene>
    <name evidence="10" type="ORF">PYK22_02457</name>
</gene>
<evidence type="ECO:0000256" key="3">
    <source>
        <dbReference type="ARBA" id="ARBA00007520"/>
    </source>
</evidence>
<feature type="transmembrane region" description="Helical" evidence="8">
    <location>
        <begin position="133"/>
        <end position="152"/>
    </location>
</feature>
<dbReference type="CDD" id="cd17330">
    <property type="entry name" value="MFS_SLC46_TetA_like"/>
    <property type="match status" value="1"/>
</dbReference>
<dbReference type="InterPro" id="IPR011701">
    <property type="entry name" value="MFS"/>
</dbReference>
<comment type="subcellular location">
    <subcellularLocation>
        <location evidence="2">Membrane</location>
        <topology evidence="2">Multi-pass membrane protein</topology>
    </subcellularLocation>
</comment>
<evidence type="ECO:0000256" key="2">
    <source>
        <dbReference type="ARBA" id="ARBA00004141"/>
    </source>
</evidence>
<evidence type="ECO:0000313" key="11">
    <source>
        <dbReference type="Proteomes" id="UP000031518"/>
    </source>
</evidence>
<evidence type="ECO:0000256" key="6">
    <source>
        <dbReference type="ARBA" id="ARBA00022989"/>
    </source>
</evidence>
<comment type="function">
    <text evidence="1">Resistance to tetracycline by an active tetracycline efflux. This is an energy-dependent process that decreases the accumulation of the antibiotic in whole cells. This protein functions as a metal-tetracycline/H(+) antiporter.</text>
</comment>
<dbReference type="GO" id="GO:0016020">
    <property type="term" value="C:membrane"/>
    <property type="evidence" value="ECO:0007669"/>
    <property type="project" value="UniProtKB-SubCell"/>
</dbReference>
<keyword evidence="5 8" id="KW-0812">Transmembrane</keyword>
<keyword evidence="4" id="KW-0813">Transport</keyword>
<dbReference type="EMBL" id="CBXV010000008">
    <property type="protein sequence ID" value="CDM66427.1"/>
    <property type="molecule type" value="Genomic_DNA"/>
</dbReference>
<feature type="transmembrane region" description="Helical" evidence="8">
    <location>
        <begin position="247"/>
        <end position="268"/>
    </location>
</feature>
<dbReference type="RefSeq" id="WP_041977676.1">
    <property type="nucleotide sequence ID" value="NZ_CBXV010000008.1"/>
</dbReference>
<feature type="transmembrane region" description="Helical" evidence="8">
    <location>
        <begin position="213"/>
        <end position="235"/>
    </location>
</feature>
<feature type="transmembrane region" description="Helical" evidence="8">
    <location>
        <begin position="274"/>
        <end position="294"/>
    </location>
</feature>
<feature type="transmembrane region" description="Helical" evidence="8">
    <location>
        <begin position="377"/>
        <end position="397"/>
    </location>
</feature>
<dbReference type="STRING" id="454194.PYK22_02457"/>
<dbReference type="Proteomes" id="UP000031518">
    <property type="component" value="Unassembled WGS sequence"/>
</dbReference>
<dbReference type="OrthoDB" id="9793283at2"/>
<dbReference type="AlphaFoldDB" id="A0A0B6X0B7"/>
<dbReference type="InterPro" id="IPR020846">
    <property type="entry name" value="MFS_dom"/>
</dbReference>
<evidence type="ECO:0000313" key="10">
    <source>
        <dbReference type="EMBL" id="CDM66427.1"/>
    </source>
</evidence>
<dbReference type="PANTHER" id="PTHR23504:SF15">
    <property type="entry name" value="MAJOR FACILITATOR SUPERFAMILY (MFS) PROFILE DOMAIN-CONTAINING PROTEIN"/>
    <property type="match status" value="1"/>
</dbReference>
<evidence type="ECO:0000256" key="5">
    <source>
        <dbReference type="ARBA" id="ARBA00022692"/>
    </source>
</evidence>
<evidence type="ECO:0000256" key="8">
    <source>
        <dbReference type="SAM" id="Phobius"/>
    </source>
</evidence>
<keyword evidence="11" id="KW-1185">Reference proteome</keyword>
<proteinExistence type="inferred from homology"/>
<dbReference type="PRINTS" id="PR01035">
    <property type="entry name" value="TCRTETA"/>
</dbReference>
<reference evidence="10 11" key="2">
    <citation type="submission" date="2015-01" db="EMBL/GenBank/DDBJ databases">
        <title>Complete genome sequence of Pyrinomonas methylaliphatogenes type strain K22T.</title>
        <authorList>
            <person name="Lee K.C.Y."/>
            <person name="Power J.F."/>
            <person name="Dunfield P.F."/>
            <person name="Morgan X.C."/>
            <person name="Huttenhower C."/>
            <person name="Stott M.B."/>
        </authorList>
    </citation>
    <scope>NUCLEOTIDE SEQUENCE [LARGE SCALE GENOMIC DNA]</scope>
    <source>
        <strain evidence="10 11">K22</strain>
    </source>
</reference>
<dbReference type="Pfam" id="PF07690">
    <property type="entry name" value="MFS_1"/>
    <property type="match status" value="1"/>
</dbReference>